<keyword evidence="3" id="KW-1185">Reference proteome</keyword>
<name>B5GYR8_STRCL</name>
<feature type="signal peptide" evidence="1">
    <location>
        <begin position="1"/>
        <end position="23"/>
    </location>
</feature>
<dbReference type="AlphaFoldDB" id="B5GYR8"/>
<gene>
    <name evidence="2" type="ORF">SCLAV_p1226</name>
</gene>
<dbReference type="RefSeq" id="WP_003957084.1">
    <property type="nucleotide sequence ID" value="NZ_CM000914.1"/>
</dbReference>
<geneLocation type="plasmid" evidence="2 3">
    <name>pSCL4</name>
</geneLocation>
<keyword evidence="2" id="KW-0614">Plasmid</keyword>
<dbReference type="EMBL" id="CM000914">
    <property type="protein sequence ID" value="EFG04712.2"/>
    <property type="molecule type" value="Genomic_DNA"/>
</dbReference>
<dbReference type="OrthoDB" id="129561at2"/>
<keyword evidence="1" id="KW-0732">Signal</keyword>
<dbReference type="Proteomes" id="UP000002357">
    <property type="component" value="Plasmid pSCL4"/>
</dbReference>
<evidence type="ECO:0000313" key="3">
    <source>
        <dbReference type="Proteomes" id="UP000002357"/>
    </source>
</evidence>
<dbReference type="Gene3D" id="2.60.120.10">
    <property type="entry name" value="Jelly Rolls"/>
    <property type="match status" value="1"/>
</dbReference>
<dbReference type="InterPro" id="IPR011051">
    <property type="entry name" value="RmlC_Cupin_sf"/>
</dbReference>
<dbReference type="InterPro" id="IPR014710">
    <property type="entry name" value="RmlC-like_jellyroll"/>
</dbReference>
<feature type="chain" id="PRO_5041156560" evidence="1">
    <location>
        <begin position="24"/>
        <end position="144"/>
    </location>
</feature>
<dbReference type="SUPFAM" id="SSF51182">
    <property type="entry name" value="RmlC-like cupins"/>
    <property type="match status" value="1"/>
</dbReference>
<proteinExistence type="predicted"/>
<protein>
    <submittedName>
        <fullName evidence="2">Cupin 2</fullName>
    </submittedName>
</protein>
<dbReference type="eggNOG" id="COG1917">
    <property type="taxonomic scope" value="Bacteria"/>
</dbReference>
<sequence length="144" mass="14852">MRSLPSLAAVGAVLVGLSLPAGAAHATPAGPGVTGKVLARTTLGDTDYILREVTIPPGQTTGWHYHNGPVRGYVARGTLHHYDATCASDGVYTEGDPLREAAGPGYVHLGRNPGATDLVLRAVYALPHGAPFSQDAPNPGCDFE</sequence>
<evidence type="ECO:0000256" key="1">
    <source>
        <dbReference type="SAM" id="SignalP"/>
    </source>
</evidence>
<reference evidence="2 3" key="1">
    <citation type="journal article" date="2010" name="Genome Biol. Evol.">
        <title>The sequence of a 1.8-mb bacterial linear plasmid reveals a rich evolutionary reservoir of secondary metabolic pathways.</title>
        <authorList>
            <person name="Medema M.H."/>
            <person name="Trefzer A."/>
            <person name="Kovalchuk A."/>
            <person name="van den Berg M."/>
            <person name="Mueller U."/>
            <person name="Heijne W."/>
            <person name="Wu L."/>
            <person name="Alam M.T."/>
            <person name="Ronning C.M."/>
            <person name="Nierman W.C."/>
            <person name="Bovenberg R.A.L."/>
            <person name="Breitling R."/>
            <person name="Takano E."/>
        </authorList>
    </citation>
    <scope>NUCLEOTIDE SEQUENCE [LARGE SCALE GENOMIC DNA]</scope>
    <source>
        <strain evidence="3">ATCC 27064 / DSM 738 / JCM 4710 / NBRC 13307 / NCIMB 12785 / NRRL 3585 / VKM Ac-602</strain>
        <plasmid evidence="2">pSCL4</plasmid>
    </source>
</reference>
<dbReference type="GeneID" id="93734301"/>
<organism evidence="2 3">
    <name type="scientific">Streptomyces clavuligerus</name>
    <dbReference type="NCBI Taxonomy" id="1901"/>
    <lineage>
        <taxon>Bacteria</taxon>
        <taxon>Bacillati</taxon>
        <taxon>Actinomycetota</taxon>
        <taxon>Actinomycetes</taxon>
        <taxon>Kitasatosporales</taxon>
        <taxon>Streptomycetaceae</taxon>
        <taxon>Streptomyces</taxon>
    </lineage>
</organism>
<accession>B5GYR8</accession>
<dbReference type="KEGG" id="sclf:BB341_30195"/>
<evidence type="ECO:0000313" key="2">
    <source>
        <dbReference type="EMBL" id="EFG04712.2"/>
    </source>
</evidence>